<proteinExistence type="predicted"/>
<dbReference type="InterPro" id="IPR036866">
    <property type="entry name" value="RibonucZ/Hydroxyglut_hydro"/>
</dbReference>
<feature type="compositionally biased region" description="Acidic residues" evidence="1">
    <location>
        <begin position="186"/>
        <end position="197"/>
    </location>
</feature>
<dbReference type="InterPro" id="IPR001279">
    <property type="entry name" value="Metallo-B-lactamas"/>
</dbReference>
<dbReference type="AlphaFoldDB" id="A0A0Q1C273"/>
<dbReference type="SUPFAM" id="SSF56281">
    <property type="entry name" value="Metallo-hydrolase/oxidoreductase"/>
    <property type="match status" value="1"/>
</dbReference>
<gene>
    <name evidence="3" type="ORF">AAY42_16680</name>
</gene>
<dbReference type="Proteomes" id="UP000050827">
    <property type="component" value="Unassembled WGS sequence"/>
</dbReference>
<evidence type="ECO:0000256" key="1">
    <source>
        <dbReference type="SAM" id="MobiDB-lite"/>
    </source>
</evidence>
<dbReference type="Gene3D" id="3.60.15.10">
    <property type="entry name" value="Ribonuclease Z/Hydroxyacylglutathione hydrolase-like"/>
    <property type="match status" value="1"/>
</dbReference>
<dbReference type="PATRIC" id="fig|1547436.3.peg.3437"/>
<evidence type="ECO:0000313" key="4">
    <source>
        <dbReference type="Proteomes" id="UP000050827"/>
    </source>
</evidence>
<comment type="caution">
    <text evidence="3">The sequence shown here is derived from an EMBL/GenBank/DDBJ whole genome shotgun (WGS) entry which is preliminary data.</text>
</comment>
<feature type="region of interest" description="Disordered" evidence="1">
    <location>
        <begin position="179"/>
        <end position="202"/>
    </location>
</feature>
<sequence>MIKLKFLPARFGDCIWIEYGDDTKRSRILIDGGTGGTRHEINELIAALPEDERDFELVVVTHIDQDHIEGVLRLLEESDTLNFKVRDFWFNGFDHLPKDEDEEDFGAVQGERLSIQIVKHEIPWNIDFLGKSIMAGDDELPTITLPGGMKLTLLSPAVGHLNELKKQWVKEVTEANMIPGSPLVSDSDEDEDDEEDFGGGSIPDIENLVLKDFHEDEAAGNGSSIAFLAEFDDKSMLFCGDAFPSQLFKALDLISPTSKINLDLMKVSHHASSHNTSPELLEKINCKKYVISTNGSRFKHPKQDTIARIIKKAGPGTQLFFNYKTKFNDVWDIQSLKDSHGYNTVYPNVGEEGLEINL</sequence>
<feature type="domain" description="Metallo-beta-lactamase" evidence="2">
    <location>
        <begin position="9"/>
        <end position="292"/>
    </location>
</feature>
<dbReference type="PANTHER" id="PTHR30619">
    <property type="entry name" value="DNA INTERNALIZATION/COMPETENCE PROTEIN COMEC/REC2"/>
    <property type="match status" value="1"/>
</dbReference>
<protein>
    <recommendedName>
        <fullName evidence="2">Metallo-beta-lactamase domain-containing protein</fullName>
    </recommendedName>
</protein>
<dbReference type="PANTHER" id="PTHR30619:SF1">
    <property type="entry name" value="RECOMBINATION PROTEIN 2"/>
    <property type="match status" value="1"/>
</dbReference>
<keyword evidence="4" id="KW-1185">Reference proteome</keyword>
<dbReference type="EMBL" id="LCTZ01000002">
    <property type="protein sequence ID" value="KQC31337.1"/>
    <property type="molecule type" value="Genomic_DNA"/>
</dbReference>
<dbReference type="OrthoDB" id="418728at2"/>
<evidence type="ECO:0000313" key="3">
    <source>
        <dbReference type="EMBL" id="KQC31337.1"/>
    </source>
</evidence>
<dbReference type="InterPro" id="IPR052159">
    <property type="entry name" value="Competence_DNA_uptake"/>
</dbReference>
<dbReference type="STRING" id="346185.AAY42_16680"/>
<organism evidence="3 4">
    <name type="scientific">Flagellimonas eckloniae</name>
    <dbReference type="NCBI Taxonomy" id="346185"/>
    <lineage>
        <taxon>Bacteria</taxon>
        <taxon>Pseudomonadati</taxon>
        <taxon>Bacteroidota</taxon>
        <taxon>Flavobacteriia</taxon>
        <taxon>Flavobacteriales</taxon>
        <taxon>Flavobacteriaceae</taxon>
        <taxon>Flagellimonas</taxon>
    </lineage>
</organism>
<evidence type="ECO:0000259" key="2">
    <source>
        <dbReference type="Pfam" id="PF00753"/>
    </source>
</evidence>
<reference evidence="3 4" key="1">
    <citation type="submission" date="2015-04" db="EMBL/GenBank/DDBJ databases">
        <title>Complete genome of flavobacterium.</title>
        <authorList>
            <person name="Kwon Y.M."/>
            <person name="Kim S.-J."/>
        </authorList>
    </citation>
    <scope>NUCLEOTIDE SEQUENCE [LARGE SCALE GENOMIC DNA]</scope>
    <source>
        <strain evidence="3 4">DK169</strain>
    </source>
</reference>
<name>A0A0Q1C273_9FLAO</name>
<accession>A0A0Q1C273</accession>
<dbReference type="Pfam" id="PF00753">
    <property type="entry name" value="Lactamase_B"/>
    <property type="match status" value="1"/>
</dbReference>
<dbReference type="RefSeq" id="WP_055397258.1">
    <property type="nucleotide sequence ID" value="NZ_LCTZ01000002.1"/>
</dbReference>